<dbReference type="AlphaFoldDB" id="A0A4T1ZZ79"/>
<name>A0A4T1ZZ79_9PSED</name>
<protein>
    <recommendedName>
        <fullName evidence="5">Translation initiation factor 2</fullName>
    </recommendedName>
</protein>
<organism evidence="3 4">
    <name type="scientific">Pseudomonas leptonychotis</name>
    <dbReference type="NCBI Taxonomy" id="2448482"/>
    <lineage>
        <taxon>Bacteria</taxon>
        <taxon>Pseudomonadati</taxon>
        <taxon>Pseudomonadota</taxon>
        <taxon>Gammaproteobacteria</taxon>
        <taxon>Pseudomonadales</taxon>
        <taxon>Pseudomonadaceae</taxon>
        <taxon>Pseudomonas</taxon>
    </lineage>
</organism>
<gene>
    <name evidence="3" type="ORF">D8779_13960</name>
</gene>
<keyword evidence="4" id="KW-1185">Reference proteome</keyword>
<reference evidence="3 4" key="1">
    <citation type="submission" date="2018-10" db="EMBL/GenBank/DDBJ databases">
        <title>Pseudomonas leptonychotis sp. nov., isolated from Weddell seals in Antarctica.</title>
        <authorList>
            <person name="Novakova D."/>
            <person name="Svec P."/>
            <person name="Kralova S."/>
            <person name="Kristofova L."/>
            <person name="Zeman M."/>
            <person name="Pantucek R."/>
            <person name="Maslanova I."/>
            <person name="Sedlacek I."/>
        </authorList>
    </citation>
    <scope>NUCLEOTIDE SEQUENCE [LARGE SCALE GENOMIC DNA]</scope>
    <source>
        <strain evidence="3 4">CCM 8849</strain>
    </source>
</reference>
<evidence type="ECO:0000313" key="3">
    <source>
        <dbReference type="EMBL" id="TIH08698.1"/>
    </source>
</evidence>
<feature type="signal peptide" evidence="2">
    <location>
        <begin position="1"/>
        <end position="28"/>
    </location>
</feature>
<feature type="chain" id="PRO_5020832609" description="Translation initiation factor 2" evidence="2">
    <location>
        <begin position="29"/>
        <end position="164"/>
    </location>
</feature>
<accession>A0A4T1ZZ79</accession>
<feature type="compositionally biased region" description="Low complexity" evidence="1">
    <location>
        <begin position="63"/>
        <end position="83"/>
    </location>
</feature>
<evidence type="ECO:0000256" key="2">
    <source>
        <dbReference type="SAM" id="SignalP"/>
    </source>
</evidence>
<evidence type="ECO:0008006" key="5">
    <source>
        <dbReference type="Google" id="ProtNLM"/>
    </source>
</evidence>
<feature type="region of interest" description="Disordered" evidence="1">
    <location>
        <begin position="21"/>
        <end position="95"/>
    </location>
</feature>
<sequence>MPIRSLMLLLTVLSLAACEQSSSPPAKAKVETTKVQPAPAVVTSKPAKTEPAPVVKKTPQPSAPVTKPAAVAPAKPKPAVVIPKPEPTEPTAPLDLSLHTNVFDPLQPVAPLSDLSIPILPPMFGDKDKTEGPFQLNGKLITNERDDDYWQSVEGAQLQFEFKQ</sequence>
<evidence type="ECO:0000256" key="1">
    <source>
        <dbReference type="SAM" id="MobiDB-lite"/>
    </source>
</evidence>
<comment type="caution">
    <text evidence="3">The sequence shown here is derived from an EMBL/GenBank/DDBJ whole genome shotgun (WGS) entry which is preliminary data.</text>
</comment>
<dbReference type="Proteomes" id="UP000307541">
    <property type="component" value="Unassembled WGS sequence"/>
</dbReference>
<keyword evidence="2" id="KW-0732">Signal</keyword>
<proteinExistence type="predicted"/>
<dbReference type="EMBL" id="RFLV01000002">
    <property type="protein sequence ID" value="TIH08698.1"/>
    <property type="molecule type" value="Genomic_DNA"/>
</dbReference>
<dbReference type="PROSITE" id="PS51257">
    <property type="entry name" value="PROKAR_LIPOPROTEIN"/>
    <property type="match status" value="1"/>
</dbReference>
<evidence type="ECO:0000313" key="4">
    <source>
        <dbReference type="Proteomes" id="UP000307541"/>
    </source>
</evidence>
<dbReference type="OrthoDB" id="7033497at2"/>